<comment type="caution">
    <text evidence="3">The sequence shown here is derived from an EMBL/GenBank/DDBJ whole genome shotgun (WGS) entry which is preliminary data.</text>
</comment>
<evidence type="ECO:0000313" key="4">
    <source>
        <dbReference type="Proteomes" id="UP001370758"/>
    </source>
</evidence>
<evidence type="ECO:0000313" key="3">
    <source>
        <dbReference type="EMBL" id="KAK6512493.1"/>
    </source>
</evidence>
<accession>A0AAV9WQC0</accession>
<gene>
    <name evidence="3" type="ORF">TWF481_001377</name>
</gene>
<evidence type="ECO:0000256" key="1">
    <source>
        <dbReference type="SAM" id="SignalP"/>
    </source>
</evidence>
<dbReference type="Proteomes" id="UP001370758">
    <property type="component" value="Unassembled WGS sequence"/>
</dbReference>
<dbReference type="EMBL" id="JAVHJL010000001">
    <property type="protein sequence ID" value="KAK6512493.1"/>
    <property type="molecule type" value="Genomic_DNA"/>
</dbReference>
<keyword evidence="4" id="KW-1185">Reference proteome</keyword>
<sequence length="220" mass="23661">MSGIGEASLILGLISSIITVIDATKRVYDAVEDEAGLPKNFKKSAAKLPLIVKLLEDAEKFVGNTPDDSLKTAFTPTLESCKRQAASLQKLFEKVMPEEGGSRLDRYLKAARTIGKGGRVESLTMDILKDLQLLATRFPDFTNTRGQGQLKEAIEEIAKMEPSLPDGFENAVSYTHYGSGAQNVNTGTGVQNNNNSTGNMNTGSGMQYIGTNHIGTPSKC</sequence>
<protein>
    <recommendedName>
        <fullName evidence="2">NACHT-NTPase and P-loop NTPases N-terminal domain-containing protein</fullName>
    </recommendedName>
</protein>
<keyword evidence="1" id="KW-0732">Signal</keyword>
<evidence type="ECO:0000259" key="2">
    <source>
        <dbReference type="Pfam" id="PF17107"/>
    </source>
</evidence>
<name>A0AAV9WQC0_9PEZI</name>
<dbReference type="InterPro" id="IPR031352">
    <property type="entry name" value="SesA"/>
</dbReference>
<proteinExistence type="predicted"/>
<dbReference type="Pfam" id="PF17107">
    <property type="entry name" value="SesA"/>
    <property type="match status" value="1"/>
</dbReference>
<organism evidence="3 4">
    <name type="scientific">Arthrobotrys musiformis</name>
    <dbReference type="NCBI Taxonomy" id="47236"/>
    <lineage>
        <taxon>Eukaryota</taxon>
        <taxon>Fungi</taxon>
        <taxon>Dikarya</taxon>
        <taxon>Ascomycota</taxon>
        <taxon>Pezizomycotina</taxon>
        <taxon>Orbiliomycetes</taxon>
        <taxon>Orbiliales</taxon>
        <taxon>Orbiliaceae</taxon>
        <taxon>Arthrobotrys</taxon>
    </lineage>
</organism>
<feature type="chain" id="PRO_5043979114" description="NACHT-NTPase and P-loop NTPases N-terminal domain-containing protein" evidence="1">
    <location>
        <begin position="24"/>
        <end position="220"/>
    </location>
</feature>
<dbReference type="AlphaFoldDB" id="A0AAV9WQC0"/>
<feature type="signal peptide" evidence="1">
    <location>
        <begin position="1"/>
        <end position="23"/>
    </location>
</feature>
<feature type="domain" description="NACHT-NTPase and P-loop NTPases N-terminal" evidence="2">
    <location>
        <begin position="14"/>
        <end position="134"/>
    </location>
</feature>
<reference evidence="3 4" key="1">
    <citation type="submission" date="2023-08" db="EMBL/GenBank/DDBJ databases">
        <authorList>
            <person name="Palmer J.M."/>
        </authorList>
    </citation>
    <scope>NUCLEOTIDE SEQUENCE [LARGE SCALE GENOMIC DNA]</scope>
    <source>
        <strain evidence="3 4">TWF481</strain>
    </source>
</reference>